<keyword evidence="8" id="KW-0378">Hydrolase</keyword>
<evidence type="ECO:0000313" key="10">
    <source>
        <dbReference type="EMBL" id="TFK53590.1"/>
    </source>
</evidence>
<name>A0A5C3N8C4_9AGAM</name>
<dbReference type="STRING" id="5364.A0A5C3N8C4"/>
<evidence type="ECO:0000313" key="11">
    <source>
        <dbReference type="Proteomes" id="UP000305948"/>
    </source>
</evidence>
<dbReference type="EMBL" id="ML213507">
    <property type="protein sequence ID" value="TFK53590.1"/>
    <property type="molecule type" value="Genomic_DNA"/>
</dbReference>
<keyword evidence="8" id="KW-0012">Acyltransferase</keyword>
<dbReference type="InterPro" id="IPR043137">
    <property type="entry name" value="GGT_ssub_C"/>
</dbReference>
<dbReference type="GO" id="GO:0006751">
    <property type="term" value="P:glutathione catabolic process"/>
    <property type="evidence" value="ECO:0007669"/>
    <property type="project" value="UniProtKB-UniRule"/>
</dbReference>
<dbReference type="Gene3D" id="1.10.246.130">
    <property type="match status" value="1"/>
</dbReference>
<comment type="catalytic activity">
    <reaction evidence="5 8">
        <text>an N-terminal (5-L-glutamyl)-[peptide] + an alpha-amino acid = 5-L-glutamyl amino acid + an N-terminal L-alpha-aminoacyl-[peptide]</text>
        <dbReference type="Rhea" id="RHEA:23904"/>
        <dbReference type="Rhea" id="RHEA-COMP:9780"/>
        <dbReference type="Rhea" id="RHEA-COMP:9795"/>
        <dbReference type="ChEBI" id="CHEBI:77644"/>
        <dbReference type="ChEBI" id="CHEBI:78597"/>
        <dbReference type="ChEBI" id="CHEBI:78599"/>
        <dbReference type="ChEBI" id="CHEBI:78608"/>
        <dbReference type="EC" id="2.3.2.2"/>
    </reaction>
</comment>
<evidence type="ECO:0000256" key="5">
    <source>
        <dbReference type="ARBA" id="ARBA00047417"/>
    </source>
</evidence>
<feature type="binding site" evidence="7">
    <location>
        <begin position="515"/>
        <end position="516"/>
    </location>
    <ligand>
        <name>L-glutamate</name>
        <dbReference type="ChEBI" id="CHEBI:29985"/>
    </ligand>
</feature>
<dbReference type="Gene3D" id="3.60.20.40">
    <property type="match status" value="1"/>
</dbReference>
<dbReference type="SUPFAM" id="SSF56235">
    <property type="entry name" value="N-terminal nucleophile aminohydrolases (Ntn hydrolases)"/>
    <property type="match status" value="1"/>
</dbReference>
<comment type="similarity">
    <text evidence="4">Belongs to the gamma-glutamyltransferase family.</text>
</comment>
<evidence type="ECO:0000256" key="2">
    <source>
        <dbReference type="ARBA" id="ARBA00001089"/>
    </source>
</evidence>
<dbReference type="UniPathway" id="UPA00204"/>
<comment type="pathway">
    <text evidence="3 8">Sulfur metabolism; glutathione metabolism.</text>
</comment>
<evidence type="ECO:0000256" key="9">
    <source>
        <dbReference type="SAM" id="Phobius"/>
    </source>
</evidence>
<feature type="binding site" evidence="7">
    <location>
        <begin position="463"/>
        <end position="465"/>
    </location>
    <ligand>
        <name>L-glutamate</name>
        <dbReference type="ChEBI" id="CHEBI:29985"/>
    </ligand>
</feature>
<dbReference type="FunFam" id="3.60.20.40:FF:000001">
    <property type="entry name" value="Gamma-glutamyltranspeptidase 1"/>
    <property type="match status" value="1"/>
</dbReference>
<dbReference type="OrthoDB" id="1081007at2759"/>
<dbReference type="EC" id="2.3.2.2" evidence="8"/>
<evidence type="ECO:0000256" key="1">
    <source>
        <dbReference type="ARBA" id="ARBA00001049"/>
    </source>
</evidence>
<sequence>MAKSKVSDGAIQSLNHSQITSASKPEATLPFYARPPPPRPHKFIQSTFKRLLFISLSLFSLYYSFHTLKLFVYEYRYENAGVETLISQDVAHHRNPAYLIKARHGAAASENEICSNMGVDVLKDGGNAVDAAVSTTLCIGVVNMFSSGIGGGGFMTIRLPPSSSNASSSVWTVDFRETAPALANSSMFVGNPLLAIFGGLAVGVPGELRGLEEAWRRWGSLEWRRLVEPSARLARGWVVQEELGKRMNYPFFKDLMIQNADWSAIFAPNGTILNAGDTIHRTNLSRTLQTIADEGPSAFYNGSLTPHLVTKIRATGGVLSADDFASYKPIVRPALQGEYKGMKVYTAHAPTSGGVLLFMLRLAERLGLGQEVSSLSAHRITEIMKFGFAARTNVSDPAFTEDTARIDEIFTAAYADRIVGNVTDDMTHPPEYYNPVYDVKIDHGTSHSSIVDKDGMAVSITSTVNLVFGSQVMDPVTGVILNDEMDDFSTPGVPNAFGLWPSPYNYPAPYKRPLSSTTPTIVESPSGAFLLALGGSGGSRIFPALFQTLVNILDYGMDVGEAVEFGRVHDQLYPLVTEVDSVYPEEGVTGLRERGHNVTVADINRVAAVVNAVMNVTGTIYAASDSRKNGVAAGY</sequence>
<dbReference type="GO" id="GO:0103068">
    <property type="term" value="F:leukotriene C4 gamma-glutamyl transferase activity"/>
    <property type="evidence" value="ECO:0007669"/>
    <property type="project" value="UniProtKB-EC"/>
</dbReference>
<dbReference type="AlphaFoldDB" id="A0A5C3N8C4"/>
<keyword evidence="8" id="KW-0808">Transferase</keyword>
<evidence type="ECO:0000256" key="4">
    <source>
        <dbReference type="ARBA" id="ARBA00009381"/>
    </source>
</evidence>
<dbReference type="PANTHER" id="PTHR11686">
    <property type="entry name" value="GAMMA GLUTAMYL TRANSPEPTIDASE"/>
    <property type="match status" value="1"/>
</dbReference>
<comment type="function">
    <text evidence="8">Cleaves the gamma-glutamyl peptide bond of glutathione and glutathione conjugates.</text>
</comment>
<dbReference type="Proteomes" id="UP000305948">
    <property type="component" value="Unassembled WGS sequence"/>
</dbReference>
<feature type="binding site" evidence="7">
    <location>
        <position position="538"/>
    </location>
    <ligand>
        <name>L-glutamate</name>
        <dbReference type="ChEBI" id="CHEBI:29985"/>
    </ligand>
</feature>
<dbReference type="Pfam" id="PF01019">
    <property type="entry name" value="G_glu_transpept"/>
    <property type="match status" value="1"/>
</dbReference>
<keyword evidence="9" id="KW-1133">Transmembrane helix</keyword>
<dbReference type="GO" id="GO:0000324">
    <property type="term" value="C:fungal-type vacuole"/>
    <property type="evidence" value="ECO:0007669"/>
    <property type="project" value="TreeGrafter"/>
</dbReference>
<dbReference type="InterPro" id="IPR029055">
    <property type="entry name" value="Ntn_hydrolases_N"/>
</dbReference>
<dbReference type="EC" id="3.4.19.13" evidence="8"/>
<accession>A0A5C3N8C4</accession>
<dbReference type="GO" id="GO:0005886">
    <property type="term" value="C:plasma membrane"/>
    <property type="evidence" value="ECO:0007669"/>
    <property type="project" value="TreeGrafter"/>
</dbReference>
<protein>
    <recommendedName>
        <fullName evidence="8">Glutathione hydrolase</fullName>
        <ecNumber evidence="8">2.3.2.2</ecNumber>
        <ecNumber evidence="8">3.4.19.13</ecNumber>
    </recommendedName>
    <alternativeName>
        <fullName evidence="8">Gamma-glutamyltransferase</fullName>
    </alternativeName>
    <alternativeName>
        <fullName evidence="8">Gamma-glutamyltranspeptidase</fullName>
    </alternativeName>
</protein>
<comment type="catalytic activity">
    <reaction evidence="1 8">
        <text>an S-substituted glutathione + H2O = an S-substituted L-cysteinylglycine + L-glutamate</text>
        <dbReference type="Rhea" id="RHEA:59468"/>
        <dbReference type="ChEBI" id="CHEBI:15377"/>
        <dbReference type="ChEBI" id="CHEBI:29985"/>
        <dbReference type="ChEBI" id="CHEBI:90779"/>
        <dbReference type="ChEBI" id="CHEBI:143103"/>
        <dbReference type="EC" id="3.4.19.13"/>
    </reaction>
</comment>
<reference evidence="10 11" key="1">
    <citation type="journal article" date="2019" name="Nat. Ecol. Evol.">
        <title>Megaphylogeny resolves global patterns of mushroom evolution.</title>
        <authorList>
            <person name="Varga T."/>
            <person name="Krizsan K."/>
            <person name="Foldi C."/>
            <person name="Dima B."/>
            <person name="Sanchez-Garcia M."/>
            <person name="Sanchez-Ramirez S."/>
            <person name="Szollosi G.J."/>
            <person name="Szarkandi J.G."/>
            <person name="Papp V."/>
            <person name="Albert L."/>
            <person name="Andreopoulos W."/>
            <person name="Angelini C."/>
            <person name="Antonin V."/>
            <person name="Barry K.W."/>
            <person name="Bougher N.L."/>
            <person name="Buchanan P."/>
            <person name="Buyck B."/>
            <person name="Bense V."/>
            <person name="Catcheside P."/>
            <person name="Chovatia M."/>
            <person name="Cooper J."/>
            <person name="Damon W."/>
            <person name="Desjardin D."/>
            <person name="Finy P."/>
            <person name="Geml J."/>
            <person name="Haridas S."/>
            <person name="Hughes K."/>
            <person name="Justo A."/>
            <person name="Karasinski D."/>
            <person name="Kautmanova I."/>
            <person name="Kiss B."/>
            <person name="Kocsube S."/>
            <person name="Kotiranta H."/>
            <person name="LaButti K.M."/>
            <person name="Lechner B.E."/>
            <person name="Liimatainen K."/>
            <person name="Lipzen A."/>
            <person name="Lukacs Z."/>
            <person name="Mihaltcheva S."/>
            <person name="Morgado L.N."/>
            <person name="Niskanen T."/>
            <person name="Noordeloos M.E."/>
            <person name="Ohm R.A."/>
            <person name="Ortiz-Santana B."/>
            <person name="Ovrebo C."/>
            <person name="Racz N."/>
            <person name="Riley R."/>
            <person name="Savchenko A."/>
            <person name="Shiryaev A."/>
            <person name="Soop K."/>
            <person name="Spirin V."/>
            <person name="Szebenyi C."/>
            <person name="Tomsovsky M."/>
            <person name="Tulloss R.E."/>
            <person name="Uehling J."/>
            <person name="Grigoriev I.V."/>
            <person name="Vagvolgyi C."/>
            <person name="Papp T."/>
            <person name="Martin F.M."/>
            <person name="Miettinen O."/>
            <person name="Hibbett D.S."/>
            <person name="Nagy L.G."/>
        </authorList>
    </citation>
    <scope>NUCLEOTIDE SEQUENCE [LARGE SCALE GENOMIC DNA]</scope>
    <source>
        <strain evidence="10 11">OMC1185</strain>
    </source>
</reference>
<comment type="catalytic activity">
    <reaction evidence="2 8">
        <text>glutathione + H2O = L-cysteinylglycine + L-glutamate</text>
        <dbReference type="Rhea" id="RHEA:28807"/>
        <dbReference type="ChEBI" id="CHEBI:15377"/>
        <dbReference type="ChEBI" id="CHEBI:29985"/>
        <dbReference type="ChEBI" id="CHEBI:57925"/>
        <dbReference type="ChEBI" id="CHEBI:61694"/>
        <dbReference type="EC" id="3.4.19.13"/>
    </reaction>
</comment>
<proteinExistence type="inferred from homology"/>
<evidence type="ECO:0000256" key="3">
    <source>
        <dbReference type="ARBA" id="ARBA00005115"/>
    </source>
</evidence>
<feature type="binding site" evidence="7">
    <location>
        <position position="176"/>
    </location>
    <ligand>
        <name>L-glutamate</name>
        <dbReference type="ChEBI" id="CHEBI:29985"/>
    </ligand>
</feature>
<evidence type="ECO:0000256" key="6">
    <source>
        <dbReference type="PIRSR" id="PIRSR600101-1"/>
    </source>
</evidence>
<evidence type="ECO:0000256" key="7">
    <source>
        <dbReference type="PIRSR" id="PIRSR600101-2"/>
    </source>
</evidence>
<keyword evidence="9" id="KW-0472">Membrane</keyword>
<dbReference type="NCBIfam" id="TIGR00066">
    <property type="entry name" value="g_glut_trans"/>
    <property type="match status" value="1"/>
</dbReference>
<keyword evidence="11" id="KW-1185">Reference proteome</keyword>
<organism evidence="10 11">
    <name type="scientific">Heliocybe sulcata</name>
    <dbReference type="NCBI Taxonomy" id="5364"/>
    <lineage>
        <taxon>Eukaryota</taxon>
        <taxon>Fungi</taxon>
        <taxon>Dikarya</taxon>
        <taxon>Basidiomycota</taxon>
        <taxon>Agaricomycotina</taxon>
        <taxon>Agaricomycetes</taxon>
        <taxon>Gloeophyllales</taxon>
        <taxon>Gloeophyllaceae</taxon>
        <taxon>Heliocybe</taxon>
    </lineage>
</organism>
<gene>
    <name evidence="10" type="ORF">OE88DRAFT_1626708</name>
</gene>
<feature type="active site" description="Nucleophile" evidence="6">
    <location>
        <position position="445"/>
    </location>
</feature>
<keyword evidence="9" id="KW-0812">Transmembrane</keyword>
<feature type="transmembrane region" description="Helical" evidence="9">
    <location>
        <begin position="48"/>
        <end position="65"/>
    </location>
</feature>
<feature type="binding site" evidence="7">
    <location>
        <position position="487"/>
    </location>
    <ligand>
        <name>L-glutamate</name>
        <dbReference type="ChEBI" id="CHEBI:29985"/>
    </ligand>
</feature>
<dbReference type="InterPro" id="IPR000101">
    <property type="entry name" value="GGT_peptidase"/>
</dbReference>
<dbReference type="PRINTS" id="PR01210">
    <property type="entry name" value="GGTRANSPTASE"/>
</dbReference>
<dbReference type="InterPro" id="IPR043138">
    <property type="entry name" value="GGT_lsub"/>
</dbReference>
<dbReference type="PANTHER" id="PTHR11686:SF9">
    <property type="entry name" value="RE13973P"/>
    <property type="match status" value="1"/>
</dbReference>
<dbReference type="GO" id="GO:0036374">
    <property type="term" value="F:glutathione hydrolase activity"/>
    <property type="evidence" value="ECO:0007669"/>
    <property type="project" value="UniProtKB-UniRule"/>
</dbReference>
<evidence type="ECO:0000256" key="8">
    <source>
        <dbReference type="RuleBase" id="RU368068"/>
    </source>
</evidence>